<dbReference type="Proteomes" id="UP000276133">
    <property type="component" value="Unassembled WGS sequence"/>
</dbReference>
<protein>
    <submittedName>
        <fullName evidence="1">Uncharacterized protein</fullName>
    </submittedName>
</protein>
<dbReference type="AlphaFoldDB" id="A0A3M7PTW6"/>
<sequence>MTLSWVQQFVHHQQLIALELKTSQVQVLERQILEGQVQMVAQPEWLKTVEKAILRQRLLKVDAMSASFRRPPESFRCRWFSRRCRHT</sequence>
<accession>A0A3M7PTW6</accession>
<evidence type="ECO:0000313" key="2">
    <source>
        <dbReference type="Proteomes" id="UP000276133"/>
    </source>
</evidence>
<proteinExistence type="predicted"/>
<comment type="caution">
    <text evidence="1">The sequence shown here is derived from an EMBL/GenBank/DDBJ whole genome shotgun (WGS) entry which is preliminary data.</text>
</comment>
<organism evidence="1 2">
    <name type="scientific">Brachionus plicatilis</name>
    <name type="common">Marine rotifer</name>
    <name type="synonym">Brachionus muelleri</name>
    <dbReference type="NCBI Taxonomy" id="10195"/>
    <lineage>
        <taxon>Eukaryota</taxon>
        <taxon>Metazoa</taxon>
        <taxon>Spiralia</taxon>
        <taxon>Gnathifera</taxon>
        <taxon>Rotifera</taxon>
        <taxon>Eurotatoria</taxon>
        <taxon>Monogononta</taxon>
        <taxon>Pseudotrocha</taxon>
        <taxon>Ploima</taxon>
        <taxon>Brachionidae</taxon>
        <taxon>Brachionus</taxon>
    </lineage>
</organism>
<gene>
    <name evidence="1" type="ORF">BpHYR1_015461</name>
</gene>
<evidence type="ECO:0000313" key="1">
    <source>
        <dbReference type="EMBL" id="RNA02453.1"/>
    </source>
</evidence>
<dbReference type="EMBL" id="REGN01008877">
    <property type="protein sequence ID" value="RNA02453.1"/>
    <property type="molecule type" value="Genomic_DNA"/>
</dbReference>
<name>A0A3M7PTW6_BRAPC</name>
<keyword evidence="2" id="KW-1185">Reference proteome</keyword>
<reference evidence="1 2" key="1">
    <citation type="journal article" date="2018" name="Sci. Rep.">
        <title>Genomic signatures of local adaptation to the degree of environmental predictability in rotifers.</title>
        <authorList>
            <person name="Franch-Gras L."/>
            <person name="Hahn C."/>
            <person name="Garcia-Roger E.M."/>
            <person name="Carmona M.J."/>
            <person name="Serra M."/>
            <person name="Gomez A."/>
        </authorList>
    </citation>
    <scope>NUCLEOTIDE SEQUENCE [LARGE SCALE GENOMIC DNA]</scope>
    <source>
        <strain evidence="1">HYR1</strain>
    </source>
</reference>